<dbReference type="RefSeq" id="WP_053549580.1">
    <property type="nucleotide sequence ID" value="NZ_CP010802.1"/>
</dbReference>
<dbReference type="Pfam" id="PF00596">
    <property type="entry name" value="Aldolase_II"/>
    <property type="match status" value="1"/>
</dbReference>
<keyword evidence="3" id="KW-1185">Reference proteome</keyword>
<proteinExistence type="predicted"/>
<organism evidence="2 3">
    <name type="scientific">Desulfuromonas soudanensis</name>
    <dbReference type="NCBI Taxonomy" id="1603606"/>
    <lineage>
        <taxon>Bacteria</taxon>
        <taxon>Pseudomonadati</taxon>
        <taxon>Thermodesulfobacteriota</taxon>
        <taxon>Desulfuromonadia</taxon>
        <taxon>Desulfuromonadales</taxon>
        <taxon>Desulfuromonadaceae</taxon>
        <taxon>Desulfuromonas</taxon>
    </lineage>
</organism>
<feature type="domain" description="Class II aldolase/adducin N-terminal" evidence="1">
    <location>
        <begin position="48"/>
        <end position="200"/>
    </location>
</feature>
<evidence type="ECO:0000313" key="3">
    <source>
        <dbReference type="Proteomes" id="UP000057158"/>
    </source>
</evidence>
<name>A0A0M4D7D0_9BACT</name>
<dbReference type="KEGG" id="des:DSOUD_0578"/>
<protein>
    <recommendedName>
        <fullName evidence="1">Class II aldolase/adducin N-terminal domain-containing protein</fullName>
    </recommendedName>
</protein>
<dbReference type="SUPFAM" id="SSF53639">
    <property type="entry name" value="AraD/HMP-PK domain-like"/>
    <property type="match status" value="1"/>
</dbReference>
<dbReference type="Proteomes" id="UP000057158">
    <property type="component" value="Chromosome"/>
</dbReference>
<dbReference type="Gene3D" id="3.40.225.10">
    <property type="entry name" value="Class II aldolase/adducin N-terminal domain"/>
    <property type="match status" value="1"/>
</dbReference>
<dbReference type="PATRIC" id="fig|1603606.3.peg.629"/>
<dbReference type="STRING" id="1603606.DSOUD_0578"/>
<accession>A0A0M4D7D0</accession>
<dbReference type="OrthoDB" id="422493at2"/>
<gene>
    <name evidence="2" type="ORF">DSOUD_0578</name>
</gene>
<dbReference type="EMBL" id="CP010802">
    <property type="protein sequence ID" value="ALC15367.1"/>
    <property type="molecule type" value="Genomic_DNA"/>
</dbReference>
<evidence type="ECO:0000313" key="2">
    <source>
        <dbReference type="EMBL" id="ALC15367.1"/>
    </source>
</evidence>
<dbReference type="AlphaFoldDB" id="A0A0M4D7D0"/>
<dbReference type="InterPro" id="IPR036409">
    <property type="entry name" value="Aldolase_II/adducin_N_sf"/>
</dbReference>
<dbReference type="InterPro" id="IPR001303">
    <property type="entry name" value="Aldolase_II/adducin_N"/>
</dbReference>
<sequence>MVEREGVIKFQLEYEPGPPLAVEELRELNAWRRILFLLQLIGQDPHRYDGFGFGNLSRRLPPLDAPEKRRPFVISGTQTGALPELGPEHYTVVSGCDSGRNRVEASGPVRPSSEALTHGILYDLDGGLQVVMHVHSPPLWRHAGALGIPMTAAAVPYGTPEMAAEVRRLFGTADFSAGPVFAMGGHEDGVVAFGHSAEEAGTALLRQLARALALDR</sequence>
<evidence type="ECO:0000259" key="1">
    <source>
        <dbReference type="Pfam" id="PF00596"/>
    </source>
</evidence>
<reference evidence="2 3" key="1">
    <citation type="submission" date="2015-07" db="EMBL/GenBank/DDBJ databases">
        <title>Isolation and Genomic Characterization of a Novel Halophilic Metal-Reducing Deltaproteobacterium from the Deep Subsurface.</title>
        <authorList>
            <person name="Badalamenti J.P."/>
            <person name="Summers Z.M."/>
            <person name="Gralnick J.A."/>
            <person name="Bond D.R."/>
        </authorList>
    </citation>
    <scope>NUCLEOTIDE SEQUENCE [LARGE SCALE GENOMIC DNA]</scope>
    <source>
        <strain evidence="2 3">WTL</strain>
    </source>
</reference>